<evidence type="ECO:0000313" key="2">
    <source>
        <dbReference type="EMBL" id="SKB79224.1"/>
    </source>
</evidence>
<dbReference type="Proteomes" id="UP000190897">
    <property type="component" value="Unassembled WGS sequence"/>
</dbReference>
<dbReference type="EMBL" id="FUZA01000002">
    <property type="protein sequence ID" value="SKB79224.1"/>
    <property type="molecule type" value="Genomic_DNA"/>
</dbReference>
<keyword evidence="1" id="KW-0732">Signal</keyword>
<organism evidence="2 3">
    <name type="scientific">Dyadobacter psychrophilus</name>
    <dbReference type="NCBI Taxonomy" id="651661"/>
    <lineage>
        <taxon>Bacteria</taxon>
        <taxon>Pseudomonadati</taxon>
        <taxon>Bacteroidota</taxon>
        <taxon>Cytophagia</taxon>
        <taxon>Cytophagales</taxon>
        <taxon>Spirosomataceae</taxon>
        <taxon>Dyadobacter</taxon>
    </lineage>
</organism>
<evidence type="ECO:0008006" key="4">
    <source>
        <dbReference type="Google" id="ProtNLM"/>
    </source>
</evidence>
<feature type="chain" id="PRO_5013227905" description="Por secretion system C-terminal sorting domain-containing protein" evidence="1">
    <location>
        <begin position="27"/>
        <end position="160"/>
    </location>
</feature>
<feature type="signal peptide" evidence="1">
    <location>
        <begin position="1"/>
        <end position="26"/>
    </location>
</feature>
<sequence length="160" mass="17870">MKNLQLMTLLLALLLSLLFYESIAQANDLAYAGHTHFQHDAPPTNAFTSAGSAANPLTTHFAVLPRITIKDDGKVFVYIFNPNRIDLNFHFYDAAGHALHKDKTAARYYGNLLDVSELAVGDYELTLNSDKISAHYILRIANETREIKVNGTPYFAVSRQ</sequence>
<proteinExistence type="predicted"/>
<protein>
    <recommendedName>
        <fullName evidence="4">Por secretion system C-terminal sorting domain-containing protein</fullName>
    </recommendedName>
</protein>
<dbReference type="STRING" id="651661.SAMN05660293_02173"/>
<gene>
    <name evidence="2" type="ORF">SAMN05660293_02173</name>
</gene>
<name>A0A1T5E5T6_9BACT</name>
<accession>A0A1T5E5T6</accession>
<evidence type="ECO:0000313" key="3">
    <source>
        <dbReference type="Proteomes" id="UP000190897"/>
    </source>
</evidence>
<keyword evidence="3" id="KW-1185">Reference proteome</keyword>
<dbReference type="RefSeq" id="WP_082214674.1">
    <property type="nucleotide sequence ID" value="NZ_FUZA01000002.1"/>
</dbReference>
<evidence type="ECO:0000256" key="1">
    <source>
        <dbReference type="SAM" id="SignalP"/>
    </source>
</evidence>
<reference evidence="3" key="1">
    <citation type="submission" date="2017-02" db="EMBL/GenBank/DDBJ databases">
        <authorList>
            <person name="Varghese N."/>
            <person name="Submissions S."/>
        </authorList>
    </citation>
    <scope>NUCLEOTIDE SEQUENCE [LARGE SCALE GENOMIC DNA]</scope>
    <source>
        <strain evidence="3">DSM 22270</strain>
    </source>
</reference>
<dbReference type="AlphaFoldDB" id="A0A1T5E5T6"/>